<dbReference type="AlphaFoldDB" id="A0A059FNG4"/>
<gene>
    <name evidence="1" type="ORF">HJO_09349</name>
</gene>
<organism evidence="1 2">
    <name type="scientific">Hyphomonas johnsonii MHS-2</name>
    <dbReference type="NCBI Taxonomy" id="1280950"/>
    <lineage>
        <taxon>Bacteria</taxon>
        <taxon>Pseudomonadati</taxon>
        <taxon>Pseudomonadota</taxon>
        <taxon>Alphaproteobacteria</taxon>
        <taxon>Hyphomonadales</taxon>
        <taxon>Hyphomonadaceae</taxon>
        <taxon>Hyphomonas</taxon>
    </lineage>
</organism>
<sequence>MTGNVFNIQAERLVRILASEKELLLTGRAREAVALMEEKLGALQELETALDDPELNAMATDHRQQIQTIVALAKENAIHFEAIRNGLRHAIDRLESLHGNAYVGSYGQDGGKIPFTDVTGQFQRKA</sequence>
<evidence type="ECO:0000313" key="1">
    <source>
        <dbReference type="EMBL" id="KCZ92230.1"/>
    </source>
</evidence>
<dbReference type="EMBL" id="ARYK01000004">
    <property type="protein sequence ID" value="KCZ92230.1"/>
    <property type="molecule type" value="Genomic_DNA"/>
</dbReference>
<comment type="caution">
    <text evidence="1">The sequence shown here is derived from an EMBL/GenBank/DDBJ whole genome shotgun (WGS) entry which is preliminary data.</text>
</comment>
<evidence type="ECO:0008006" key="3">
    <source>
        <dbReference type="Google" id="ProtNLM"/>
    </source>
</evidence>
<evidence type="ECO:0000313" key="2">
    <source>
        <dbReference type="Proteomes" id="UP000025171"/>
    </source>
</evidence>
<accession>A0A059FNG4</accession>
<proteinExistence type="predicted"/>
<name>A0A059FNG4_9PROT</name>
<protein>
    <recommendedName>
        <fullName evidence="3">FlgN family protein</fullName>
    </recommendedName>
</protein>
<reference evidence="1 2" key="1">
    <citation type="journal article" date="2014" name="Antonie Van Leeuwenhoek">
        <title>Hyphomonas beringensis sp. nov. and Hyphomonas chukchiensis sp. nov., isolated from surface seawater of the Bering Sea and Chukchi Sea.</title>
        <authorList>
            <person name="Li C."/>
            <person name="Lai Q."/>
            <person name="Li G."/>
            <person name="Dong C."/>
            <person name="Wang J."/>
            <person name="Liao Y."/>
            <person name="Shao Z."/>
        </authorList>
    </citation>
    <scope>NUCLEOTIDE SEQUENCE [LARGE SCALE GENOMIC DNA]</scope>
    <source>
        <strain evidence="1 2">MHS-2</strain>
    </source>
</reference>
<dbReference type="Proteomes" id="UP000025171">
    <property type="component" value="Unassembled WGS sequence"/>
</dbReference>
<keyword evidence="2" id="KW-1185">Reference proteome</keyword>
<dbReference type="PATRIC" id="fig|1280950.3.peg.1871"/>
<dbReference type="OrthoDB" id="7631831at2"/>
<dbReference type="RefSeq" id="WP_035616472.1">
    <property type="nucleotide sequence ID" value="NZ_ARYK01000004.1"/>
</dbReference>
<dbReference type="STRING" id="1280950.HJO_09349"/>